<evidence type="ECO:0000259" key="5">
    <source>
        <dbReference type="PROSITE" id="PS50931"/>
    </source>
</evidence>
<gene>
    <name evidence="6" type="ORF">SAMN04487820_106290</name>
</gene>
<feature type="domain" description="HTH lysR-type" evidence="5">
    <location>
        <begin position="15"/>
        <end position="72"/>
    </location>
</feature>
<organism evidence="6 7">
    <name type="scientific">Actinopolyspora mzabensis</name>
    <dbReference type="NCBI Taxonomy" id="995066"/>
    <lineage>
        <taxon>Bacteria</taxon>
        <taxon>Bacillati</taxon>
        <taxon>Actinomycetota</taxon>
        <taxon>Actinomycetes</taxon>
        <taxon>Actinopolysporales</taxon>
        <taxon>Actinopolysporaceae</taxon>
        <taxon>Actinopolyspora</taxon>
    </lineage>
</organism>
<evidence type="ECO:0000256" key="2">
    <source>
        <dbReference type="ARBA" id="ARBA00023015"/>
    </source>
</evidence>
<evidence type="ECO:0000313" key="6">
    <source>
        <dbReference type="EMBL" id="SDK31684.1"/>
    </source>
</evidence>
<dbReference type="PANTHER" id="PTHR30346:SF29">
    <property type="entry name" value="LYSR SUBSTRATE-BINDING"/>
    <property type="match status" value="1"/>
</dbReference>
<dbReference type="Gene3D" id="3.40.190.10">
    <property type="entry name" value="Periplasmic binding protein-like II"/>
    <property type="match status" value="2"/>
</dbReference>
<dbReference type="InterPro" id="IPR000847">
    <property type="entry name" value="LysR_HTH_N"/>
</dbReference>
<dbReference type="PANTHER" id="PTHR30346">
    <property type="entry name" value="TRANSCRIPTIONAL DUAL REGULATOR HCAR-RELATED"/>
    <property type="match status" value="1"/>
</dbReference>
<dbReference type="EMBL" id="FNFM01000006">
    <property type="protein sequence ID" value="SDK31684.1"/>
    <property type="molecule type" value="Genomic_DNA"/>
</dbReference>
<keyword evidence="7" id="KW-1185">Reference proteome</keyword>
<dbReference type="CDD" id="cd08423">
    <property type="entry name" value="PBP2_LTTR_like_6"/>
    <property type="match status" value="1"/>
</dbReference>
<dbReference type="PRINTS" id="PR00039">
    <property type="entry name" value="HTHLYSR"/>
</dbReference>
<dbReference type="AlphaFoldDB" id="A0A1G9AXU7"/>
<evidence type="ECO:0000313" key="7">
    <source>
        <dbReference type="Proteomes" id="UP000199213"/>
    </source>
</evidence>
<dbReference type="SUPFAM" id="SSF53850">
    <property type="entry name" value="Periplasmic binding protein-like II"/>
    <property type="match status" value="1"/>
</dbReference>
<dbReference type="GO" id="GO:0003677">
    <property type="term" value="F:DNA binding"/>
    <property type="evidence" value="ECO:0007669"/>
    <property type="project" value="UniProtKB-KW"/>
</dbReference>
<dbReference type="PROSITE" id="PS50931">
    <property type="entry name" value="HTH_LYSR"/>
    <property type="match status" value="1"/>
</dbReference>
<dbReference type="GO" id="GO:0032993">
    <property type="term" value="C:protein-DNA complex"/>
    <property type="evidence" value="ECO:0007669"/>
    <property type="project" value="TreeGrafter"/>
</dbReference>
<dbReference type="Pfam" id="PF03466">
    <property type="entry name" value="LysR_substrate"/>
    <property type="match status" value="1"/>
</dbReference>
<accession>A0A1G9AXU7</accession>
<dbReference type="InterPro" id="IPR005119">
    <property type="entry name" value="LysR_subst-bd"/>
</dbReference>
<dbReference type="SUPFAM" id="SSF46785">
    <property type="entry name" value="Winged helix' DNA-binding domain"/>
    <property type="match status" value="1"/>
</dbReference>
<keyword evidence="2" id="KW-0805">Transcription regulation</keyword>
<dbReference type="InterPro" id="IPR036388">
    <property type="entry name" value="WH-like_DNA-bd_sf"/>
</dbReference>
<dbReference type="FunFam" id="1.10.10.10:FF:000001">
    <property type="entry name" value="LysR family transcriptional regulator"/>
    <property type="match status" value="1"/>
</dbReference>
<reference evidence="7" key="1">
    <citation type="submission" date="2016-10" db="EMBL/GenBank/DDBJ databases">
        <authorList>
            <person name="Varghese N."/>
            <person name="Submissions S."/>
        </authorList>
    </citation>
    <scope>NUCLEOTIDE SEQUENCE [LARGE SCALE GENOMIC DNA]</scope>
    <source>
        <strain evidence="7">DSM 45460</strain>
    </source>
</reference>
<dbReference type="GO" id="GO:0003700">
    <property type="term" value="F:DNA-binding transcription factor activity"/>
    <property type="evidence" value="ECO:0007669"/>
    <property type="project" value="InterPro"/>
</dbReference>
<sequence>MVRPRLSGSYAAVMVDPRYIGVFHEVVRTGSYTAAARSLGYSQPAVSQQMRALERALGTPLFLRASGGLELTEAGRILAGHADSVVEDLTAAANKITAVRELRRGSVRLCAFPSASATLVPSAVARITASHPELRIQLSEAEPPDSLEALRRGECDVALAFSYPDIEEPAGNDITGTDVLDDPMVAVLPVAHPLAERESVALRELAGQRWIAGCPRCRDHFLRSCESAGFEPDVAFTTDDNLAVQGLVAAGVGIALMPSLVLSFLRHPDVVGIPVEGLRPRRVTAYALWEQHRIPATALLLETFGGLGAEIVAEG</sequence>
<evidence type="ECO:0000256" key="3">
    <source>
        <dbReference type="ARBA" id="ARBA00023125"/>
    </source>
</evidence>
<evidence type="ECO:0000256" key="4">
    <source>
        <dbReference type="ARBA" id="ARBA00023163"/>
    </source>
</evidence>
<proteinExistence type="inferred from homology"/>
<dbReference type="Gene3D" id="1.10.10.10">
    <property type="entry name" value="Winged helix-like DNA-binding domain superfamily/Winged helix DNA-binding domain"/>
    <property type="match status" value="1"/>
</dbReference>
<comment type="similarity">
    <text evidence="1">Belongs to the LysR transcriptional regulatory family.</text>
</comment>
<keyword evidence="4" id="KW-0804">Transcription</keyword>
<dbReference type="InterPro" id="IPR036390">
    <property type="entry name" value="WH_DNA-bd_sf"/>
</dbReference>
<dbReference type="Proteomes" id="UP000199213">
    <property type="component" value="Unassembled WGS sequence"/>
</dbReference>
<dbReference type="Pfam" id="PF00126">
    <property type="entry name" value="HTH_1"/>
    <property type="match status" value="1"/>
</dbReference>
<name>A0A1G9AXU7_ACTMZ</name>
<protein>
    <submittedName>
        <fullName evidence="6">DNA-binding transcriptional regulator, LysR family</fullName>
    </submittedName>
</protein>
<keyword evidence="3 6" id="KW-0238">DNA-binding</keyword>
<evidence type="ECO:0000256" key="1">
    <source>
        <dbReference type="ARBA" id="ARBA00009437"/>
    </source>
</evidence>